<reference evidence="6 7" key="2">
    <citation type="journal article" date="2013" name="IMA Fungus">
        <title>IMA Genome-F 1: Ceratocystis fimbriata: Draft nuclear genome sequence for the plant pathogen, Ceratocystis fimbriata.</title>
        <authorList>
            <person name="Wilken P.M."/>
            <person name="Steenkamp E.T."/>
            <person name="Wingfield M.J."/>
            <person name="de Beer Z.W."/>
            <person name="Wingfield B.D."/>
        </authorList>
    </citation>
    <scope>NUCLEOTIDE SEQUENCE [LARGE SCALE GENOMIC DNA]</scope>
    <source>
        <strain evidence="6 7">CBS 114723</strain>
    </source>
</reference>
<dbReference type="Pfam" id="PF04172">
    <property type="entry name" value="LrgB"/>
    <property type="match status" value="1"/>
</dbReference>
<evidence type="ECO:0000256" key="3">
    <source>
        <dbReference type="ARBA" id="ARBA00022989"/>
    </source>
</evidence>
<protein>
    <submittedName>
        <fullName evidence="6">Uncharacterized protein</fullName>
    </submittedName>
</protein>
<feature type="transmembrane region" description="Helical" evidence="5">
    <location>
        <begin position="74"/>
        <end position="95"/>
    </location>
</feature>
<name>A0A2C5X8F1_9PEZI</name>
<gene>
    <name evidence="6" type="ORF">CFIMG_008634RA00001</name>
</gene>
<feature type="transmembrane region" description="Helical" evidence="5">
    <location>
        <begin position="476"/>
        <end position="496"/>
    </location>
</feature>
<keyword evidence="2 5" id="KW-0812">Transmembrane</keyword>
<evidence type="ECO:0000256" key="4">
    <source>
        <dbReference type="ARBA" id="ARBA00023136"/>
    </source>
</evidence>
<sequence>MAAIQSTENGLPSNTAYGTTTAAWRNCLARLPQLVLKAALAYSKDILVLLAIYAVSQFLIWLFAVCLQSHGLQYLSPIVSMVSLLAACILLAWIFPALDAWYVYTLQSRVETLNENIGIGFAIPLLQITSGKFMGVSQLARAVAAFFLTNAVFWPLLFSISYALLAISACQAVQTAKRRFKPVSDAGSTPQAVNSCSKAGASDARLVPFFHAMLLLALFSAGIAVRRLSLFILDLSAVLLLWLIATSVQRAIPKGHIMLRALANPVLGTTLGLMLYTHLVATATHVRIDTAVSAFNSGVTPADFLSKLLGISTAKSPATPGAGDLAKSILDVGIVIWGFKLYECRTALFSLRGFLTLVVAAVAAVVNMVLAPMLARATRLSTAKALAFAARCVTLALAQPATELVRGDLTANAVVVVANGILGQVMYPLVWRYCAWLSHGVYGGNRPVKTAAIGAVVGINGLALGVSHLYREKSPAAPYSVLSMAGFGVVTVVLLYSEGMRKTVREAGEGSW</sequence>
<dbReference type="OrthoDB" id="2502820at2759"/>
<feature type="transmembrane region" description="Helical" evidence="5">
    <location>
        <begin position="152"/>
        <end position="173"/>
    </location>
</feature>
<keyword evidence="7" id="KW-1185">Reference proteome</keyword>
<feature type="transmembrane region" description="Helical" evidence="5">
    <location>
        <begin position="231"/>
        <end position="249"/>
    </location>
</feature>
<proteinExistence type="predicted"/>
<evidence type="ECO:0000256" key="2">
    <source>
        <dbReference type="ARBA" id="ARBA00022692"/>
    </source>
</evidence>
<comment type="subcellular location">
    <subcellularLocation>
        <location evidence="1">Membrane</location>
        <topology evidence="1">Multi-pass membrane protein</topology>
    </subcellularLocation>
</comment>
<feature type="transmembrane region" description="Helical" evidence="5">
    <location>
        <begin position="451"/>
        <end position="470"/>
    </location>
</feature>
<dbReference type="Proteomes" id="UP000222788">
    <property type="component" value="Unassembled WGS sequence"/>
</dbReference>
<feature type="transmembrane region" description="Helical" evidence="5">
    <location>
        <begin position="409"/>
        <end position="430"/>
    </location>
</feature>
<dbReference type="AlphaFoldDB" id="A0A2C5X8F1"/>
<reference evidence="6 7" key="1">
    <citation type="journal article" date="2013" name="Fungal Biol.">
        <title>Analysis of microsatellite markers in the genome of the plant pathogen Ceratocystis fimbriata.</title>
        <authorList>
            <person name="Simpson M.C."/>
            <person name="Wilken P.M."/>
            <person name="Coetzee M.P."/>
            <person name="Wingfield M.J."/>
            <person name="Wingfield B.D."/>
        </authorList>
    </citation>
    <scope>NUCLEOTIDE SEQUENCE [LARGE SCALE GENOMIC DNA]</scope>
    <source>
        <strain evidence="6 7">CBS 114723</strain>
    </source>
</reference>
<dbReference type="GO" id="GO:0016020">
    <property type="term" value="C:membrane"/>
    <property type="evidence" value="ECO:0007669"/>
    <property type="project" value="UniProtKB-SubCell"/>
</dbReference>
<evidence type="ECO:0000256" key="1">
    <source>
        <dbReference type="ARBA" id="ARBA00004141"/>
    </source>
</evidence>
<evidence type="ECO:0000256" key="5">
    <source>
        <dbReference type="SAM" id="Phobius"/>
    </source>
</evidence>
<keyword evidence="4 5" id="KW-0472">Membrane</keyword>
<feature type="transmembrane region" description="Helical" evidence="5">
    <location>
        <begin position="206"/>
        <end position="225"/>
    </location>
</feature>
<evidence type="ECO:0000313" key="7">
    <source>
        <dbReference type="Proteomes" id="UP000222788"/>
    </source>
</evidence>
<dbReference type="InterPro" id="IPR007300">
    <property type="entry name" value="CidB/LrgB"/>
</dbReference>
<dbReference type="PANTHER" id="PTHR30249:SF0">
    <property type="entry name" value="PLASTIDAL GLYCOLATE_GLYCERATE TRANSLOCATOR 1, CHLOROPLASTIC"/>
    <property type="match status" value="1"/>
</dbReference>
<evidence type="ECO:0000313" key="6">
    <source>
        <dbReference type="EMBL" id="PHH55668.1"/>
    </source>
</evidence>
<feature type="transmembrane region" description="Helical" evidence="5">
    <location>
        <begin position="46"/>
        <end position="67"/>
    </location>
</feature>
<organism evidence="6 7">
    <name type="scientific">Ceratocystis fimbriata CBS 114723</name>
    <dbReference type="NCBI Taxonomy" id="1035309"/>
    <lineage>
        <taxon>Eukaryota</taxon>
        <taxon>Fungi</taxon>
        <taxon>Dikarya</taxon>
        <taxon>Ascomycota</taxon>
        <taxon>Pezizomycotina</taxon>
        <taxon>Sordariomycetes</taxon>
        <taxon>Hypocreomycetidae</taxon>
        <taxon>Microascales</taxon>
        <taxon>Ceratocystidaceae</taxon>
        <taxon>Ceratocystis</taxon>
    </lineage>
</organism>
<dbReference type="PANTHER" id="PTHR30249">
    <property type="entry name" value="PUTATIVE SEROTONIN TRANSPORTER"/>
    <property type="match status" value="1"/>
</dbReference>
<feature type="transmembrane region" description="Helical" evidence="5">
    <location>
        <begin position="354"/>
        <end position="375"/>
    </location>
</feature>
<keyword evidence="3 5" id="KW-1133">Transmembrane helix</keyword>
<dbReference type="EMBL" id="APWK03000009">
    <property type="protein sequence ID" value="PHH55668.1"/>
    <property type="molecule type" value="Genomic_DNA"/>
</dbReference>
<comment type="caution">
    <text evidence="6">The sequence shown here is derived from an EMBL/GenBank/DDBJ whole genome shotgun (WGS) entry which is preliminary data.</text>
</comment>
<accession>A0A2C5X8F1</accession>